<keyword evidence="3 5" id="KW-0687">Ribonucleoprotein</keyword>
<dbReference type="GO" id="GO:0005840">
    <property type="term" value="C:ribosome"/>
    <property type="evidence" value="ECO:0007669"/>
    <property type="project" value="UniProtKB-KW"/>
</dbReference>
<evidence type="ECO:0000313" key="9">
    <source>
        <dbReference type="Proteomes" id="UP000323844"/>
    </source>
</evidence>
<feature type="domain" description="KOW" evidence="6">
    <location>
        <begin position="10"/>
        <end position="35"/>
    </location>
</feature>
<evidence type="ECO:0000256" key="4">
    <source>
        <dbReference type="ARBA" id="ARBA00035206"/>
    </source>
</evidence>
<dbReference type="Pfam" id="PF00467">
    <property type="entry name" value="KOW"/>
    <property type="match status" value="1"/>
</dbReference>
<evidence type="ECO:0000256" key="1">
    <source>
        <dbReference type="ARBA" id="ARBA00010618"/>
    </source>
</evidence>
<dbReference type="Pfam" id="PF17136">
    <property type="entry name" value="ribosomal_L24"/>
    <property type="match status" value="1"/>
</dbReference>
<comment type="function">
    <text evidence="5">One of two assembly initiator proteins, it binds directly to the 5'-end of the 23S rRNA, where it nucleates assembly of the 50S subunit.</text>
</comment>
<dbReference type="InterPro" id="IPR005824">
    <property type="entry name" value="KOW"/>
</dbReference>
<dbReference type="InterPro" id="IPR041988">
    <property type="entry name" value="Ribosomal_uL24_KOW"/>
</dbReference>
<evidence type="ECO:0000313" key="8">
    <source>
        <dbReference type="EMBL" id="QEK39777.1"/>
    </source>
</evidence>
<organism evidence="8 9">
    <name type="scientific">Candidatus Sneabacter namystus</name>
    <dbReference type="NCBI Taxonomy" id="2601646"/>
    <lineage>
        <taxon>Bacteria</taxon>
        <taxon>Pseudomonadati</taxon>
        <taxon>Pseudomonadota</taxon>
        <taxon>Alphaproteobacteria</taxon>
        <taxon>Rickettsiales</taxon>
        <taxon>Rickettsiaceae</taxon>
        <taxon>Rickettsieae</taxon>
        <taxon>Candidatus Sneabacter</taxon>
    </lineage>
</organism>
<gene>
    <name evidence="5 8" type="primary">rplX</name>
    <name evidence="8" type="ORF">FZC37_02475</name>
</gene>
<dbReference type="PANTHER" id="PTHR12903">
    <property type="entry name" value="MITOCHONDRIAL RIBOSOMAL PROTEIN L24"/>
    <property type="match status" value="1"/>
</dbReference>
<evidence type="ECO:0000259" key="6">
    <source>
        <dbReference type="Pfam" id="PF00467"/>
    </source>
</evidence>
<reference evidence="8 9" key="1">
    <citation type="submission" date="2019-08" db="EMBL/GenBank/DDBJ databases">
        <title>Highly reduced genomes of protist endosymbionts show evolutionary convergence.</title>
        <authorList>
            <person name="George E."/>
            <person name="Husnik F."/>
            <person name="Tashyreva D."/>
            <person name="Prokopchuk G."/>
            <person name="Horak A."/>
            <person name="Kwong W.K."/>
            <person name="Lukes J."/>
            <person name="Keeling P.J."/>
        </authorList>
    </citation>
    <scope>NUCLEOTIDE SEQUENCE [LARGE SCALE GENOMIC DNA]</scope>
    <source>
        <strain evidence="8">1621</strain>
    </source>
</reference>
<dbReference type="EMBL" id="CP043312">
    <property type="protein sequence ID" value="QEK39777.1"/>
    <property type="molecule type" value="Genomic_DNA"/>
</dbReference>
<evidence type="ECO:0000259" key="7">
    <source>
        <dbReference type="Pfam" id="PF17136"/>
    </source>
</evidence>
<dbReference type="GO" id="GO:0003735">
    <property type="term" value="F:structural constituent of ribosome"/>
    <property type="evidence" value="ECO:0007669"/>
    <property type="project" value="InterPro"/>
</dbReference>
<dbReference type="InterPro" id="IPR014722">
    <property type="entry name" value="Rib_uL2_dom2"/>
</dbReference>
<dbReference type="GO" id="GO:1990904">
    <property type="term" value="C:ribonucleoprotein complex"/>
    <property type="evidence" value="ECO:0007669"/>
    <property type="project" value="UniProtKB-KW"/>
</dbReference>
<dbReference type="CDD" id="cd06089">
    <property type="entry name" value="KOW_RPL26"/>
    <property type="match status" value="1"/>
</dbReference>
<dbReference type="InterPro" id="IPR008991">
    <property type="entry name" value="Translation_prot_SH3-like_sf"/>
</dbReference>
<dbReference type="GO" id="GO:0019843">
    <property type="term" value="F:rRNA binding"/>
    <property type="evidence" value="ECO:0007669"/>
    <property type="project" value="UniProtKB-UniRule"/>
</dbReference>
<dbReference type="RefSeq" id="WP_148952138.1">
    <property type="nucleotide sequence ID" value="NZ_CP043312.1"/>
</dbReference>
<protein>
    <recommendedName>
        <fullName evidence="4 5">Large ribosomal subunit protein uL24</fullName>
    </recommendedName>
</protein>
<dbReference type="InterPro" id="IPR057264">
    <property type="entry name" value="Ribosomal_uL24_C"/>
</dbReference>
<comment type="function">
    <text evidence="5">One of the proteins that surrounds the polypeptide exit tunnel on the outside of the subunit.</text>
</comment>
<keyword evidence="9" id="KW-1185">Reference proteome</keyword>
<sequence>MSKKIKKDLEVVILTGNDKGKIGKVIKVNRQLRKVLVSGIALKKKHKKPNKEDVGGIIIQESFIDLSNVALKKDK</sequence>
<dbReference type="OrthoDB" id="9807419at2"/>
<dbReference type="AlphaFoldDB" id="A0A5C0UJ10"/>
<comment type="subunit">
    <text evidence="5">Part of the 50S ribosomal subunit.</text>
</comment>
<dbReference type="Gene3D" id="2.30.30.30">
    <property type="match status" value="1"/>
</dbReference>
<feature type="domain" description="Large ribosomal subunit protein uL24 C-terminal" evidence="7">
    <location>
        <begin position="42"/>
        <end position="72"/>
    </location>
</feature>
<keyword evidence="5" id="KW-0694">RNA-binding</keyword>
<name>A0A5C0UJ10_9RICK</name>
<keyword evidence="5" id="KW-0699">rRNA-binding</keyword>
<dbReference type="SUPFAM" id="SSF50104">
    <property type="entry name" value="Translation proteins SH3-like domain"/>
    <property type="match status" value="1"/>
</dbReference>
<dbReference type="Proteomes" id="UP000323844">
    <property type="component" value="Chromosome"/>
</dbReference>
<proteinExistence type="inferred from homology"/>
<evidence type="ECO:0000256" key="3">
    <source>
        <dbReference type="ARBA" id="ARBA00023274"/>
    </source>
</evidence>
<comment type="similarity">
    <text evidence="1 5">Belongs to the universal ribosomal protein uL24 family.</text>
</comment>
<dbReference type="HAMAP" id="MF_01326_B">
    <property type="entry name" value="Ribosomal_uL24_B"/>
    <property type="match status" value="1"/>
</dbReference>
<dbReference type="GO" id="GO:0006412">
    <property type="term" value="P:translation"/>
    <property type="evidence" value="ECO:0007669"/>
    <property type="project" value="UniProtKB-UniRule"/>
</dbReference>
<evidence type="ECO:0000256" key="5">
    <source>
        <dbReference type="HAMAP-Rule" id="MF_01326"/>
    </source>
</evidence>
<dbReference type="InterPro" id="IPR003256">
    <property type="entry name" value="Ribosomal_uL24"/>
</dbReference>
<dbReference type="KEGG" id="snay:FZC37_02475"/>
<evidence type="ECO:0000256" key="2">
    <source>
        <dbReference type="ARBA" id="ARBA00022980"/>
    </source>
</evidence>
<accession>A0A5C0UJ10</accession>
<keyword evidence="2 5" id="KW-0689">Ribosomal protein</keyword>
<dbReference type="NCBIfam" id="TIGR01079">
    <property type="entry name" value="rplX_bact"/>
    <property type="match status" value="1"/>
</dbReference>